<feature type="transmembrane region" description="Helical" evidence="1">
    <location>
        <begin position="7"/>
        <end position="29"/>
    </location>
</feature>
<feature type="transmembrane region" description="Helical" evidence="1">
    <location>
        <begin position="135"/>
        <end position="151"/>
    </location>
</feature>
<feature type="transmembrane region" description="Helical" evidence="1">
    <location>
        <begin position="66"/>
        <end position="83"/>
    </location>
</feature>
<feature type="transmembrane region" description="Helical" evidence="1">
    <location>
        <begin position="35"/>
        <end position="54"/>
    </location>
</feature>
<dbReference type="EMBL" id="JBHUHR010000001">
    <property type="protein sequence ID" value="MFD2033269.1"/>
    <property type="molecule type" value="Genomic_DNA"/>
</dbReference>
<keyword evidence="1" id="KW-0812">Transmembrane</keyword>
<evidence type="ECO:0008006" key="4">
    <source>
        <dbReference type="Google" id="ProtNLM"/>
    </source>
</evidence>
<evidence type="ECO:0000313" key="2">
    <source>
        <dbReference type="EMBL" id="MFD2033269.1"/>
    </source>
</evidence>
<reference evidence="3" key="1">
    <citation type="journal article" date="2019" name="Int. J. Syst. Evol. Microbiol.">
        <title>The Global Catalogue of Microorganisms (GCM) 10K type strain sequencing project: providing services to taxonomists for standard genome sequencing and annotation.</title>
        <authorList>
            <consortium name="The Broad Institute Genomics Platform"/>
            <consortium name="The Broad Institute Genome Sequencing Center for Infectious Disease"/>
            <person name="Wu L."/>
            <person name="Ma J."/>
        </authorList>
    </citation>
    <scope>NUCLEOTIDE SEQUENCE [LARGE SCALE GENOMIC DNA]</scope>
    <source>
        <strain evidence="3">CGMCC 1.15180</strain>
    </source>
</reference>
<protein>
    <recommendedName>
        <fullName evidence="4">Prepilin type IV endopeptidase peptidase domain-containing protein</fullName>
    </recommendedName>
</protein>
<proteinExistence type="predicted"/>
<gene>
    <name evidence="2" type="ORF">ACFSKL_00625</name>
</gene>
<comment type="caution">
    <text evidence="2">The sequence shown here is derived from an EMBL/GenBank/DDBJ whole genome shotgun (WGS) entry which is preliminary data.</text>
</comment>
<dbReference type="RefSeq" id="WP_376882375.1">
    <property type="nucleotide sequence ID" value="NZ_JBHUHR010000001.1"/>
</dbReference>
<feature type="transmembrane region" description="Helical" evidence="1">
    <location>
        <begin position="163"/>
        <end position="181"/>
    </location>
</feature>
<keyword evidence="1" id="KW-1133">Transmembrane helix</keyword>
<accession>A0ABW4VGY3</accession>
<evidence type="ECO:0000313" key="3">
    <source>
        <dbReference type="Proteomes" id="UP001597361"/>
    </source>
</evidence>
<organism evidence="2 3">
    <name type="scientific">Belliella marina</name>
    <dbReference type="NCBI Taxonomy" id="1644146"/>
    <lineage>
        <taxon>Bacteria</taxon>
        <taxon>Pseudomonadati</taxon>
        <taxon>Bacteroidota</taxon>
        <taxon>Cytophagia</taxon>
        <taxon>Cytophagales</taxon>
        <taxon>Cyclobacteriaceae</taxon>
        <taxon>Belliella</taxon>
    </lineage>
</organism>
<sequence length="184" mass="20275">MMKSRTTAFYSIILLIFSIQCFFMGMIVYEQAQKLEAWIFVVLFVLLIAASFQAYPKDYQIDFSKWWDCTFIYLGALGTYGLQLAGLDAVLSAACIGVAGALIPKLQKSNPTLKLLPAPIYCGSFIGMTNFTSDPIFILIAATFTCLLYFLSKPILVGIGGKLGTLAFIGVVLTYSVYFGLNFL</sequence>
<keyword evidence="1" id="KW-0472">Membrane</keyword>
<name>A0ABW4VGY3_9BACT</name>
<keyword evidence="3" id="KW-1185">Reference proteome</keyword>
<evidence type="ECO:0000256" key="1">
    <source>
        <dbReference type="SAM" id="Phobius"/>
    </source>
</evidence>
<dbReference type="Proteomes" id="UP001597361">
    <property type="component" value="Unassembled WGS sequence"/>
</dbReference>